<evidence type="ECO:0000313" key="3">
    <source>
        <dbReference type="EMBL" id="PKA65188.1"/>
    </source>
</evidence>
<dbReference type="PANTHER" id="PTHR33219">
    <property type="entry name" value="YLMG HOMOLOG PROTEIN 2, CHLOROPLASTIC"/>
    <property type="match status" value="1"/>
</dbReference>
<reference evidence="3 4" key="1">
    <citation type="journal article" date="2017" name="Nature">
        <title>The Apostasia genome and the evolution of orchids.</title>
        <authorList>
            <person name="Zhang G.Q."/>
            <person name="Liu K.W."/>
            <person name="Li Z."/>
            <person name="Lohaus R."/>
            <person name="Hsiao Y.Y."/>
            <person name="Niu S.C."/>
            <person name="Wang J.Y."/>
            <person name="Lin Y.C."/>
            <person name="Xu Q."/>
            <person name="Chen L.J."/>
            <person name="Yoshida K."/>
            <person name="Fujiwara S."/>
            <person name="Wang Z.W."/>
            <person name="Zhang Y.Q."/>
            <person name="Mitsuda N."/>
            <person name="Wang M."/>
            <person name="Liu G.H."/>
            <person name="Pecoraro L."/>
            <person name="Huang H.X."/>
            <person name="Xiao X.J."/>
            <person name="Lin M."/>
            <person name="Wu X.Y."/>
            <person name="Wu W.L."/>
            <person name="Chen Y.Y."/>
            <person name="Chang S.B."/>
            <person name="Sakamoto S."/>
            <person name="Ohme-Takagi M."/>
            <person name="Yagi M."/>
            <person name="Zeng S.J."/>
            <person name="Shen C.Y."/>
            <person name="Yeh C.M."/>
            <person name="Luo Y.B."/>
            <person name="Tsai W.C."/>
            <person name="Van de Peer Y."/>
            <person name="Liu Z.J."/>
        </authorList>
    </citation>
    <scope>NUCLEOTIDE SEQUENCE [LARGE SCALE GENOMIC DNA]</scope>
    <source>
        <strain evidence="4">cv. Shenzhen</strain>
        <tissue evidence="3">Stem</tissue>
    </source>
</reference>
<evidence type="ECO:0000256" key="2">
    <source>
        <dbReference type="SAM" id="Phobius"/>
    </source>
</evidence>
<keyword evidence="4" id="KW-1185">Reference proteome</keyword>
<feature type="region of interest" description="Disordered" evidence="1">
    <location>
        <begin position="1"/>
        <end position="21"/>
    </location>
</feature>
<gene>
    <name evidence="3" type="ORF">AXF42_Ash013309</name>
</gene>
<evidence type="ECO:0000313" key="4">
    <source>
        <dbReference type="Proteomes" id="UP000236161"/>
    </source>
</evidence>
<protein>
    <recommendedName>
        <fullName evidence="5">Protein COFACTOR ASSEMBLY OF COMPLEX C SUBUNIT B CCB3, chloroplastic</fullName>
    </recommendedName>
</protein>
<dbReference type="EMBL" id="KZ451896">
    <property type="protein sequence ID" value="PKA65188.1"/>
    <property type="molecule type" value="Genomic_DNA"/>
</dbReference>
<keyword evidence="2" id="KW-0472">Membrane</keyword>
<feature type="transmembrane region" description="Helical" evidence="2">
    <location>
        <begin position="136"/>
        <end position="157"/>
    </location>
</feature>
<dbReference type="PANTHER" id="PTHR33219:SF14">
    <property type="entry name" value="PROTEIN COFACTOR ASSEMBLY OF COMPLEX C SUBUNIT B CCB3, CHLOROPLASTIC-RELATED"/>
    <property type="match status" value="1"/>
</dbReference>
<sequence>MYSRNIPSNGRRRLSPISKETAKSPRLVMETALPNYSSIPRFYQPVEGIRMGKSRCWRFVEYTEETAKGRLPHSPSRYKRKAAAYCLHADASSGVHSAVTTMKNISFAPSENLQEIASTRTQSLMVADLDPGTAKLLMGLAGPFLSAFGFLFILRIVMSWYPKLPVDKFPYVIAFAPTEPFLVITRKVIPPLGGVDVTPVVWFGLVSFLNEILVGPQGLLVLLSQQVYKI</sequence>
<name>A0A2I0BBK9_9ASPA</name>
<dbReference type="AlphaFoldDB" id="A0A2I0BBK9"/>
<dbReference type="GO" id="GO:0009535">
    <property type="term" value="C:chloroplast thylakoid membrane"/>
    <property type="evidence" value="ECO:0007669"/>
    <property type="project" value="TreeGrafter"/>
</dbReference>
<dbReference type="OrthoDB" id="4696at2759"/>
<keyword evidence="2" id="KW-1133">Transmembrane helix</keyword>
<evidence type="ECO:0000256" key="1">
    <source>
        <dbReference type="SAM" id="MobiDB-lite"/>
    </source>
</evidence>
<proteinExistence type="predicted"/>
<evidence type="ECO:0008006" key="5">
    <source>
        <dbReference type="Google" id="ProtNLM"/>
    </source>
</evidence>
<dbReference type="STRING" id="1088818.A0A2I0BBK9"/>
<feature type="transmembrane region" description="Helical" evidence="2">
    <location>
        <begin position="201"/>
        <end position="223"/>
    </location>
</feature>
<dbReference type="InterPro" id="IPR003425">
    <property type="entry name" value="CCB3/YggT"/>
</dbReference>
<dbReference type="Proteomes" id="UP000236161">
    <property type="component" value="Unassembled WGS sequence"/>
</dbReference>
<organism evidence="3 4">
    <name type="scientific">Apostasia shenzhenica</name>
    <dbReference type="NCBI Taxonomy" id="1088818"/>
    <lineage>
        <taxon>Eukaryota</taxon>
        <taxon>Viridiplantae</taxon>
        <taxon>Streptophyta</taxon>
        <taxon>Embryophyta</taxon>
        <taxon>Tracheophyta</taxon>
        <taxon>Spermatophyta</taxon>
        <taxon>Magnoliopsida</taxon>
        <taxon>Liliopsida</taxon>
        <taxon>Asparagales</taxon>
        <taxon>Orchidaceae</taxon>
        <taxon>Apostasioideae</taxon>
        <taxon>Apostasia</taxon>
    </lineage>
</organism>
<accession>A0A2I0BBK9</accession>
<dbReference type="Pfam" id="PF02325">
    <property type="entry name" value="CCB3_YggT"/>
    <property type="match status" value="1"/>
</dbReference>
<keyword evidence="2" id="KW-0812">Transmembrane</keyword>